<name>A0A137PHK1_CONC2</name>
<evidence type="ECO:0000313" key="8">
    <source>
        <dbReference type="Proteomes" id="UP000070444"/>
    </source>
</evidence>
<organism evidence="7 8">
    <name type="scientific">Conidiobolus coronatus (strain ATCC 28846 / CBS 209.66 / NRRL 28638)</name>
    <name type="common">Delacroixia coronata</name>
    <dbReference type="NCBI Taxonomy" id="796925"/>
    <lineage>
        <taxon>Eukaryota</taxon>
        <taxon>Fungi</taxon>
        <taxon>Fungi incertae sedis</taxon>
        <taxon>Zoopagomycota</taxon>
        <taxon>Entomophthoromycotina</taxon>
        <taxon>Entomophthoromycetes</taxon>
        <taxon>Entomophthorales</taxon>
        <taxon>Ancylistaceae</taxon>
        <taxon>Conidiobolus</taxon>
    </lineage>
</organism>
<dbReference type="Proteomes" id="UP000070444">
    <property type="component" value="Unassembled WGS sequence"/>
</dbReference>
<keyword evidence="8" id="KW-1185">Reference proteome</keyword>
<dbReference type="GO" id="GO:0031261">
    <property type="term" value="C:DNA replication preinitiation complex"/>
    <property type="evidence" value="ECO:0007669"/>
    <property type="project" value="TreeGrafter"/>
</dbReference>
<accession>A0A137PHK1</accession>
<dbReference type="GO" id="GO:0003697">
    <property type="term" value="F:single-stranded DNA binding"/>
    <property type="evidence" value="ECO:0007669"/>
    <property type="project" value="TreeGrafter"/>
</dbReference>
<comment type="subcellular location">
    <subcellularLocation>
        <location evidence="1">Nucleus</location>
    </subcellularLocation>
</comment>
<evidence type="ECO:0000313" key="7">
    <source>
        <dbReference type="EMBL" id="KXN74479.1"/>
    </source>
</evidence>
<dbReference type="GO" id="GO:1902977">
    <property type="term" value="P:mitotic DNA replication preinitiation complex assembly"/>
    <property type="evidence" value="ECO:0007669"/>
    <property type="project" value="TreeGrafter"/>
</dbReference>
<comment type="similarity">
    <text evidence="2">Belongs to the CDC45 family.</text>
</comment>
<sequence>MVLVKGYRLKEIYNRILQSGNNWNCSILILVANEVDAICSAKILKTLLENDSLTFQIEPISGYEDVSIIREKYLIQGHTFRSVILINCGGLIDMRAEWELPDEFDVFIFDCMRPLNLASVHGCNDIYVVAEKDKYLATDLREAFEIFESGEPIFDSTRAINDDGYREEFEREKRSFEKSEKILENYRIQGNSYSTATALTMLHLAQSLNQVSNNTIWLAILGVTYHYQLDHFDEKVYREIVEELREELNKLKIKTAPGMTDFKAPEGAFAKKLASKRPAPYALPFSSRSNHSFLQNRSASSTPSLGSSQDSSNKSSSQDRSFTSNSASTHQKLSKGSIHFSEELKLPHYRHWTLYEALFHSNYTSTRLGLWSESGRRKLKNLLAKMGIPLTEATQSYSYMKLNLKKNLKSQFKQTAPMYGLPELTYESFIRVFGNEFESPLSAGEAVSSMNALLKMTPSNLNSLLSEQISAPNVHDPQLPMVNIPTTDHTNIHLLIEVLKKKAGSNRAKLNEEDYEDWWKTCFWACYDSLSDSTLIRAGIDLSIHFHKLILTQAFSLIQRQEIRIVKEFRLIVIKDGANLPMFHHYHTLSQLGQFLLSALQVNGQTSVRSSGNFPLIISSLDESRDIFNVLGLVPNNFYRYQSPLGWVFINSIELTGVRTKMDYFNPSFLQISSEDLVSFIHKLDLKLN</sequence>
<dbReference type="OrthoDB" id="10258882at2759"/>
<dbReference type="OMA" id="NWTQKGD"/>
<dbReference type="AlphaFoldDB" id="A0A137PHK1"/>
<feature type="region of interest" description="Disordered" evidence="6">
    <location>
        <begin position="293"/>
        <end position="330"/>
    </location>
</feature>
<dbReference type="GO" id="GO:0003688">
    <property type="term" value="F:DNA replication origin binding"/>
    <property type="evidence" value="ECO:0007669"/>
    <property type="project" value="TreeGrafter"/>
</dbReference>
<evidence type="ECO:0000256" key="3">
    <source>
        <dbReference type="ARBA" id="ARBA00022705"/>
    </source>
</evidence>
<dbReference type="GO" id="GO:0003682">
    <property type="term" value="F:chromatin binding"/>
    <property type="evidence" value="ECO:0007669"/>
    <property type="project" value="TreeGrafter"/>
</dbReference>
<dbReference type="InterPro" id="IPR003874">
    <property type="entry name" value="CDC45"/>
</dbReference>
<gene>
    <name evidence="7" type="ORF">CONCODRAFT_67514</name>
</gene>
<dbReference type="Pfam" id="PF02724">
    <property type="entry name" value="CDC45"/>
    <property type="match status" value="2"/>
</dbReference>
<reference evidence="7 8" key="1">
    <citation type="journal article" date="2015" name="Genome Biol. Evol.">
        <title>Phylogenomic analyses indicate that early fungi evolved digesting cell walls of algal ancestors of land plants.</title>
        <authorList>
            <person name="Chang Y."/>
            <person name="Wang S."/>
            <person name="Sekimoto S."/>
            <person name="Aerts A.L."/>
            <person name="Choi C."/>
            <person name="Clum A."/>
            <person name="LaButti K.M."/>
            <person name="Lindquist E.A."/>
            <person name="Yee Ngan C."/>
            <person name="Ohm R.A."/>
            <person name="Salamov A.A."/>
            <person name="Grigoriev I.V."/>
            <person name="Spatafora J.W."/>
            <person name="Berbee M.L."/>
        </authorList>
    </citation>
    <scope>NUCLEOTIDE SEQUENCE [LARGE SCALE GENOMIC DNA]</scope>
    <source>
        <strain evidence="7 8">NRRL 28638</strain>
    </source>
</reference>
<keyword evidence="4" id="KW-0539">Nucleus</keyword>
<dbReference type="STRING" id="796925.A0A137PHK1"/>
<keyword evidence="5" id="KW-0131">Cell cycle</keyword>
<protein>
    <submittedName>
        <fullName evidence="7">CDC45-like protein</fullName>
    </submittedName>
</protein>
<dbReference type="EMBL" id="KQ964423">
    <property type="protein sequence ID" value="KXN74479.1"/>
    <property type="molecule type" value="Genomic_DNA"/>
</dbReference>
<dbReference type="PANTHER" id="PTHR10507:SF0">
    <property type="entry name" value="CELL DIVISION CONTROL PROTEIN 45 HOMOLOG"/>
    <property type="match status" value="1"/>
</dbReference>
<evidence type="ECO:0000256" key="5">
    <source>
        <dbReference type="ARBA" id="ARBA00023306"/>
    </source>
</evidence>
<feature type="compositionally biased region" description="Polar residues" evidence="6">
    <location>
        <begin position="293"/>
        <end position="303"/>
    </location>
</feature>
<dbReference type="GO" id="GO:0006270">
    <property type="term" value="P:DNA replication initiation"/>
    <property type="evidence" value="ECO:0007669"/>
    <property type="project" value="InterPro"/>
</dbReference>
<feature type="compositionally biased region" description="Low complexity" evidence="6">
    <location>
        <begin position="304"/>
        <end position="321"/>
    </location>
</feature>
<evidence type="ECO:0000256" key="2">
    <source>
        <dbReference type="ARBA" id="ARBA00010727"/>
    </source>
</evidence>
<proteinExistence type="inferred from homology"/>
<evidence type="ECO:0000256" key="6">
    <source>
        <dbReference type="SAM" id="MobiDB-lite"/>
    </source>
</evidence>
<evidence type="ECO:0000256" key="4">
    <source>
        <dbReference type="ARBA" id="ARBA00023242"/>
    </source>
</evidence>
<evidence type="ECO:0000256" key="1">
    <source>
        <dbReference type="ARBA" id="ARBA00004123"/>
    </source>
</evidence>
<dbReference type="GO" id="GO:0000727">
    <property type="term" value="P:double-strand break repair via break-induced replication"/>
    <property type="evidence" value="ECO:0007669"/>
    <property type="project" value="TreeGrafter"/>
</dbReference>
<dbReference type="PANTHER" id="PTHR10507">
    <property type="entry name" value="CDC45-RELATED PROTEIN"/>
    <property type="match status" value="1"/>
</dbReference>
<keyword evidence="3" id="KW-0235">DNA replication</keyword>